<dbReference type="OrthoDB" id="9812088at2"/>
<accession>A0A1H8V8G7</accession>
<reference evidence="2" key="1">
    <citation type="submission" date="2016-10" db="EMBL/GenBank/DDBJ databases">
        <authorList>
            <person name="Varghese N."/>
            <person name="Submissions S."/>
        </authorList>
    </citation>
    <scope>NUCLEOTIDE SEQUENCE [LARGE SCALE GENOMIC DNA]</scope>
    <source>
        <strain evidence="2">DSM 123</strain>
    </source>
</reference>
<dbReference type="InterPro" id="IPR009752">
    <property type="entry name" value="Phage_Mu_GpJ"/>
</dbReference>
<dbReference type="EMBL" id="FODT01000008">
    <property type="protein sequence ID" value="SEP11760.1"/>
    <property type="molecule type" value="Genomic_DNA"/>
</dbReference>
<keyword evidence="2" id="KW-1185">Reference proteome</keyword>
<evidence type="ECO:0000313" key="1">
    <source>
        <dbReference type="EMBL" id="SEP11760.1"/>
    </source>
</evidence>
<sequence length="142" mass="15160">MTYASQSDLVDRFGAPMLVDLTDRAEVATGAIDAAVIARALADADAAIDGYLKGRYALPLPTTPPLLRDIAIAIAGYKLHRDAVSEKIRQDYVDAEKKLLLIAGGSIRLDIAGVEPESSGSTGVRFTDRERPLTADSLKGYI</sequence>
<dbReference type="AlphaFoldDB" id="A0A1H8V8G7"/>
<dbReference type="Proteomes" id="UP000199615">
    <property type="component" value="Unassembled WGS sequence"/>
</dbReference>
<proteinExistence type="predicted"/>
<name>A0A1H8V8G7_9BRAD</name>
<dbReference type="RefSeq" id="WP_092685183.1">
    <property type="nucleotide sequence ID" value="NZ_FODT01000008.1"/>
</dbReference>
<dbReference type="Pfam" id="PF07030">
    <property type="entry name" value="Phage_Mu_Gp36"/>
    <property type="match status" value="1"/>
</dbReference>
<evidence type="ECO:0000313" key="2">
    <source>
        <dbReference type="Proteomes" id="UP000199615"/>
    </source>
</evidence>
<protein>
    <submittedName>
        <fullName evidence="1">Mu-like prophage protein gp36</fullName>
    </submittedName>
</protein>
<gene>
    <name evidence="1" type="ORF">SAMN05444123_108125</name>
</gene>
<organism evidence="1 2">
    <name type="scientific">Rhodopseudomonas pseudopalustris</name>
    <dbReference type="NCBI Taxonomy" id="1513892"/>
    <lineage>
        <taxon>Bacteria</taxon>
        <taxon>Pseudomonadati</taxon>
        <taxon>Pseudomonadota</taxon>
        <taxon>Alphaproteobacteria</taxon>
        <taxon>Hyphomicrobiales</taxon>
        <taxon>Nitrobacteraceae</taxon>
        <taxon>Rhodopseudomonas</taxon>
    </lineage>
</organism>